<dbReference type="InterPro" id="IPR051676">
    <property type="entry name" value="UPF0053_domain"/>
</dbReference>
<dbReference type="PANTHER" id="PTHR43099">
    <property type="entry name" value="UPF0053 PROTEIN YRKA"/>
    <property type="match status" value="1"/>
</dbReference>
<organism evidence="6">
    <name type="scientific">freshwater metagenome</name>
    <dbReference type="NCBI Taxonomy" id="449393"/>
    <lineage>
        <taxon>unclassified sequences</taxon>
        <taxon>metagenomes</taxon>
        <taxon>ecological metagenomes</taxon>
    </lineage>
</organism>
<dbReference type="Pfam" id="PF01595">
    <property type="entry name" value="CNNM"/>
    <property type="match status" value="1"/>
</dbReference>
<dbReference type="Gene3D" id="3.10.580.10">
    <property type="entry name" value="CBS-domain"/>
    <property type="match status" value="1"/>
</dbReference>
<feature type="domain" description="CNNM transmembrane" evidence="5">
    <location>
        <begin position="1"/>
        <end position="200"/>
    </location>
</feature>
<dbReference type="Pfam" id="PF00571">
    <property type="entry name" value="CBS"/>
    <property type="match status" value="1"/>
</dbReference>
<dbReference type="EMBL" id="CAEMXZ010000019">
    <property type="protein sequence ID" value="CAB4322906.1"/>
    <property type="molecule type" value="Genomic_DNA"/>
</dbReference>
<evidence type="ECO:0000256" key="1">
    <source>
        <dbReference type="ARBA" id="ARBA00004651"/>
    </source>
</evidence>
<evidence type="ECO:0000256" key="2">
    <source>
        <dbReference type="ARBA" id="ARBA00022475"/>
    </source>
</evidence>
<feature type="domain" description="CBS" evidence="4">
    <location>
        <begin position="285"/>
        <end position="343"/>
    </location>
</feature>
<evidence type="ECO:0000259" key="5">
    <source>
        <dbReference type="PROSITE" id="PS51846"/>
    </source>
</evidence>
<accession>A0A6J5YE61</accession>
<proteinExistence type="predicted"/>
<reference evidence="6" key="1">
    <citation type="submission" date="2020-05" db="EMBL/GenBank/DDBJ databases">
        <authorList>
            <person name="Chiriac C."/>
            <person name="Salcher M."/>
            <person name="Ghai R."/>
            <person name="Kavagutti S V."/>
        </authorList>
    </citation>
    <scope>NUCLEOTIDE SEQUENCE</scope>
</reference>
<dbReference type="InterPro" id="IPR000644">
    <property type="entry name" value="CBS_dom"/>
</dbReference>
<dbReference type="GO" id="GO:0005886">
    <property type="term" value="C:plasma membrane"/>
    <property type="evidence" value="ECO:0007669"/>
    <property type="project" value="UniProtKB-SubCell"/>
</dbReference>
<feature type="transmembrane region" description="Helical" evidence="3">
    <location>
        <begin position="6"/>
        <end position="25"/>
    </location>
</feature>
<feature type="transmembrane region" description="Helical" evidence="3">
    <location>
        <begin position="96"/>
        <end position="117"/>
    </location>
</feature>
<evidence type="ECO:0000259" key="4">
    <source>
        <dbReference type="PROSITE" id="PS51371"/>
    </source>
</evidence>
<keyword evidence="3" id="KW-0472">Membrane</keyword>
<name>A0A6J5YE61_9ZZZZ</name>
<dbReference type="InterPro" id="IPR002550">
    <property type="entry name" value="CNNM"/>
</dbReference>
<keyword evidence="3" id="KW-1133">Transmembrane helix</keyword>
<dbReference type="PANTHER" id="PTHR43099:SF5">
    <property type="entry name" value="HLYC_CORC FAMILY TRANSPORTER"/>
    <property type="match status" value="1"/>
</dbReference>
<dbReference type="SUPFAM" id="SSF54631">
    <property type="entry name" value="CBS-domain pair"/>
    <property type="match status" value="1"/>
</dbReference>
<feature type="transmembrane region" description="Helical" evidence="3">
    <location>
        <begin position="60"/>
        <end position="84"/>
    </location>
</feature>
<sequence length="353" mass="37050">MWPFVIILVLLAVNGFFVALEFALVGSRSSRLEPLADSGDRSAARALAAMRDLNAQLAGAQLGITIASLLLGMLGEPAIAHLLATPIEHLPKVPEGWVHPIATVIALLIVVFAHMVFGEMVPKNITLSRPEATLRVLTGPNRPYLILARPFVTVLNVAANAGVRMFGVEPRDELVSAHTSQELAVLVAASKEGGVIPDTAAAILSGVLDFGGREVRSMMVQRDAISTVSARDTTLDAERLFAASLHTRLIVVGEGGAEDVRGFLHAKDLLTIDRSVMTSTTVGEITRSLPVAVADSTVEPVMLAMQATGVHIAKVVDPDSGSMVGIVTLDDLLGGLLNELTGEGDPQGATTAD</sequence>
<comment type="subcellular location">
    <subcellularLocation>
        <location evidence="1">Cell membrane</location>
        <topology evidence="1">Multi-pass membrane protein</topology>
    </subcellularLocation>
</comment>
<keyword evidence="2" id="KW-1003">Cell membrane</keyword>
<gene>
    <name evidence="6" type="ORF">UFOPK1392_00647</name>
</gene>
<dbReference type="PROSITE" id="PS51846">
    <property type="entry name" value="CNNM"/>
    <property type="match status" value="1"/>
</dbReference>
<dbReference type="InterPro" id="IPR046342">
    <property type="entry name" value="CBS_dom_sf"/>
</dbReference>
<evidence type="ECO:0000313" key="6">
    <source>
        <dbReference type="EMBL" id="CAB4322906.1"/>
    </source>
</evidence>
<protein>
    <submittedName>
        <fullName evidence="6">Unannotated protein</fullName>
    </submittedName>
</protein>
<dbReference type="AlphaFoldDB" id="A0A6J5YE61"/>
<evidence type="ECO:0000256" key="3">
    <source>
        <dbReference type="SAM" id="Phobius"/>
    </source>
</evidence>
<dbReference type="PROSITE" id="PS51371">
    <property type="entry name" value="CBS"/>
    <property type="match status" value="1"/>
</dbReference>
<keyword evidence="3" id="KW-0812">Transmembrane</keyword>